<comment type="subcellular location">
    <subcellularLocation>
        <location evidence="2">Cell envelope</location>
    </subcellularLocation>
</comment>
<name>X1PPR2_9ZZZZ</name>
<evidence type="ECO:0000256" key="2">
    <source>
        <dbReference type="ARBA" id="ARBA00004196"/>
    </source>
</evidence>
<proteinExistence type="inferred from homology"/>
<dbReference type="Gene3D" id="3.40.50.740">
    <property type="match status" value="1"/>
</dbReference>
<gene>
    <name evidence="6" type="ORF">S06H3_48988</name>
</gene>
<dbReference type="PANTHER" id="PTHR43598:SF1">
    <property type="entry name" value="FORMATE DEHYDROGENASE-O MAJOR SUBUNIT"/>
    <property type="match status" value="1"/>
</dbReference>
<protein>
    <recommendedName>
        <fullName evidence="7">Molybdopterin oxidoreductase domain-containing protein</fullName>
    </recommendedName>
</protein>
<dbReference type="AlphaFoldDB" id="X1PPR2"/>
<feature type="non-terminal residue" evidence="6">
    <location>
        <position position="229"/>
    </location>
</feature>
<comment type="similarity">
    <text evidence="3">Belongs to the prokaryotic molybdopterin-containing oxidoreductase family.</text>
</comment>
<dbReference type="PANTHER" id="PTHR43598">
    <property type="entry name" value="TUNGSTEN-CONTAINING FORMYLMETHANOFURAN DEHYDROGENASE 2 SUBUNIT B"/>
    <property type="match status" value="1"/>
</dbReference>
<keyword evidence="5" id="KW-0560">Oxidoreductase</keyword>
<keyword evidence="4" id="KW-0004">4Fe-4S</keyword>
<keyword evidence="4" id="KW-0408">Iron</keyword>
<dbReference type="GO" id="GO:0009061">
    <property type="term" value="P:anaerobic respiration"/>
    <property type="evidence" value="ECO:0007669"/>
    <property type="project" value="TreeGrafter"/>
</dbReference>
<keyword evidence="4" id="KW-0411">Iron-sulfur</keyword>
<evidence type="ECO:0000256" key="1">
    <source>
        <dbReference type="ARBA" id="ARBA00001966"/>
    </source>
</evidence>
<dbReference type="GO" id="GO:0030151">
    <property type="term" value="F:molybdenum ion binding"/>
    <property type="evidence" value="ECO:0007669"/>
    <property type="project" value="TreeGrafter"/>
</dbReference>
<comment type="caution">
    <text evidence="6">The sequence shown here is derived from an EMBL/GenBank/DDBJ whole genome shotgun (WGS) entry which is preliminary data.</text>
</comment>
<dbReference type="GO" id="GO:0009055">
    <property type="term" value="F:electron transfer activity"/>
    <property type="evidence" value="ECO:0007669"/>
    <property type="project" value="TreeGrafter"/>
</dbReference>
<reference evidence="6" key="1">
    <citation type="journal article" date="2014" name="Front. Microbiol.">
        <title>High frequency of phylogenetically diverse reductive dehalogenase-homologous genes in deep subseafloor sedimentary metagenomes.</title>
        <authorList>
            <person name="Kawai M."/>
            <person name="Futagami T."/>
            <person name="Toyoda A."/>
            <person name="Takaki Y."/>
            <person name="Nishi S."/>
            <person name="Hori S."/>
            <person name="Arai W."/>
            <person name="Tsubouchi T."/>
            <person name="Morono Y."/>
            <person name="Uchiyama I."/>
            <person name="Ito T."/>
            <person name="Fujiyama A."/>
            <person name="Inagaki F."/>
            <person name="Takami H."/>
        </authorList>
    </citation>
    <scope>NUCLEOTIDE SEQUENCE</scope>
    <source>
        <strain evidence="6">Expedition CK06-06</strain>
    </source>
</reference>
<accession>X1PPR2</accession>
<dbReference type="GO" id="GO:0016491">
    <property type="term" value="F:oxidoreductase activity"/>
    <property type="evidence" value="ECO:0007669"/>
    <property type="project" value="UniProtKB-KW"/>
</dbReference>
<dbReference type="EMBL" id="BARV01030892">
    <property type="protein sequence ID" value="GAI32874.1"/>
    <property type="molecule type" value="Genomic_DNA"/>
</dbReference>
<evidence type="ECO:0000256" key="4">
    <source>
        <dbReference type="ARBA" id="ARBA00022485"/>
    </source>
</evidence>
<dbReference type="GO" id="GO:0051539">
    <property type="term" value="F:4 iron, 4 sulfur cluster binding"/>
    <property type="evidence" value="ECO:0007669"/>
    <property type="project" value="UniProtKB-KW"/>
</dbReference>
<comment type="cofactor">
    <cofactor evidence="1">
        <name>[4Fe-4S] cluster</name>
        <dbReference type="ChEBI" id="CHEBI:49883"/>
    </cofactor>
</comment>
<keyword evidence="4" id="KW-0479">Metal-binding</keyword>
<organism evidence="6">
    <name type="scientific">marine sediment metagenome</name>
    <dbReference type="NCBI Taxonomy" id="412755"/>
    <lineage>
        <taxon>unclassified sequences</taxon>
        <taxon>metagenomes</taxon>
        <taxon>ecological metagenomes</taxon>
    </lineage>
</organism>
<dbReference type="GO" id="GO:0030313">
    <property type="term" value="C:cell envelope"/>
    <property type="evidence" value="ECO:0007669"/>
    <property type="project" value="UniProtKB-SubCell"/>
</dbReference>
<dbReference type="SUPFAM" id="SSF53706">
    <property type="entry name" value="Formate dehydrogenase/DMSO reductase, domains 1-3"/>
    <property type="match status" value="1"/>
</dbReference>
<evidence type="ECO:0000256" key="3">
    <source>
        <dbReference type="ARBA" id="ARBA00010312"/>
    </source>
</evidence>
<evidence type="ECO:0008006" key="7">
    <source>
        <dbReference type="Google" id="ProtNLM"/>
    </source>
</evidence>
<evidence type="ECO:0000313" key="6">
    <source>
        <dbReference type="EMBL" id="GAI32874.1"/>
    </source>
</evidence>
<evidence type="ECO:0000256" key="5">
    <source>
        <dbReference type="ARBA" id="ARBA00023002"/>
    </source>
</evidence>
<sequence>MGLVFNGSKYDKKTWAYQSDATQPDKIKKDATLTDPNCVFQLLKKHFARYTDDKVVEITGTDKTTFQLICRTYAATGQIGRAGAIVFSSSACQRSTGTQTVRTFGILQLLLGNMGVAGGGLDGITGAVNGLGCTLQGLVNHWGPGAGSVRPASSGEQSLSAYGGNKARFTSILKAWYGDTDHNTSFSYLPKRGGDYSWQPLFKAIDDGTIKGLICWGMNPAVSGPNSAT</sequence>
<dbReference type="Gene3D" id="3.40.228.10">
    <property type="entry name" value="Dimethylsulfoxide Reductase, domain 2"/>
    <property type="match status" value="1"/>
</dbReference>